<comment type="caution">
    <text evidence="3">The sequence shown here is derived from an EMBL/GenBank/DDBJ whole genome shotgun (WGS) entry which is preliminary data.</text>
</comment>
<dbReference type="InterPro" id="IPR036179">
    <property type="entry name" value="Ig-like_dom_sf"/>
</dbReference>
<dbReference type="EMBL" id="CAXKWB010008601">
    <property type="protein sequence ID" value="CAL4091643.1"/>
    <property type="molecule type" value="Genomic_DNA"/>
</dbReference>
<dbReference type="PANTHER" id="PTHR21261:SF15">
    <property type="entry name" value="BEATEN PATH IIIA, ISOFORM D-RELATED"/>
    <property type="match status" value="1"/>
</dbReference>
<dbReference type="Gene3D" id="2.60.40.10">
    <property type="entry name" value="Immunoglobulins"/>
    <property type="match status" value="2"/>
</dbReference>
<name>A0AAV2QNT0_MEGNR</name>
<dbReference type="InterPro" id="IPR013106">
    <property type="entry name" value="Ig_V-set"/>
</dbReference>
<protein>
    <recommendedName>
        <fullName evidence="2">Ig-like domain-containing protein</fullName>
    </recommendedName>
</protein>
<organism evidence="3 4">
    <name type="scientific">Meganyctiphanes norvegica</name>
    <name type="common">Northern krill</name>
    <name type="synonym">Thysanopoda norvegica</name>
    <dbReference type="NCBI Taxonomy" id="48144"/>
    <lineage>
        <taxon>Eukaryota</taxon>
        <taxon>Metazoa</taxon>
        <taxon>Ecdysozoa</taxon>
        <taxon>Arthropoda</taxon>
        <taxon>Crustacea</taxon>
        <taxon>Multicrustacea</taxon>
        <taxon>Malacostraca</taxon>
        <taxon>Eumalacostraca</taxon>
        <taxon>Eucarida</taxon>
        <taxon>Euphausiacea</taxon>
        <taxon>Euphausiidae</taxon>
        <taxon>Meganyctiphanes</taxon>
    </lineage>
</organism>
<sequence length="272" mass="30057">GAWCLKVTQLEVIPHANRHDDVKLTCHFTSPNKDISSIKWFHNDEQFFRYMPTEEPPTEFYPVEGEDGEPLITVDRSRSNGTDVWLTNVNLSASGTYRCMVTGDAPIFLDDSKEANLTVTVIPDEQPNIEGEVHKSYRPGDTVTLNCTSAPSVPPAKLVWIVNDKQASADIVELYSSEPRDDGLVVSKLGLKLKLTQQDFIKGELKLKCTATIASLYRKSDEHSQQKPAAPLEAPKDLPAQEASTKTATGSGHVVLISRVSMCVLPLLLLLR</sequence>
<dbReference type="InterPro" id="IPR003599">
    <property type="entry name" value="Ig_sub"/>
</dbReference>
<proteinExistence type="predicted"/>
<evidence type="ECO:0000313" key="4">
    <source>
        <dbReference type="Proteomes" id="UP001497623"/>
    </source>
</evidence>
<feature type="region of interest" description="Disordered" evidence="1">
    <location>
        <begin position="220"/>
        <end position="245"/>
    </location>
</feature>
<feature type="domain" description="Ig-like" evidence="2">
    <location>
        <begin position="127"/>
        <end position="230"/>
    </location>
</feature>
<keyword evidence="4" id="KW-1185">Reference proteome</keyword>
<dbReference type="InterPro" id="IPR007110">
    <property type="entry name" value="Ig-like_dom"/>
</dbReference>
<dbReference type="SUPFAM" id="SSF48726">
    <property type="entry name" value="Immunoglobulin"/>
    <property type="match status" value="2"/>
</dbReference>
<gene>
    <name evidence="3" type="ORF">MNOR_LOCUS14393</name>
</gene>
<feature type="domain" description="Ig-like" evidence="2">
    <location>
        <begin position="20"/>
        <end position="120"/>
    </location>
</feature>
<dbReference type="SMART" id="SM00409">
    <property type="entry name" value="IG"/>
    <property type="match status" value="1"/>
</dbReference>
<evidence type="ECO:0000256" key="1">
    <source>
        <dbReference type="SAM" id="MobiDB-lite"/>
    </source>
</evidence>
<dbReference type="CDD" id="cd00096">
    <property type="entry name" value="Ig"/>
    <property type="match status" value="1"/>
</dbReference>
<dbReference type="Proteomes" id="UP001497623">
    <property type="component" value="Unassembled WGS sequence"/>
</dbReference>
<dbReference type="AlphaFoldDB" id="A0AAV2QNT0"/>
<reference evidence="3 4" key="1">
    <citation type="submission" date="2024-05" db="EMBL/GenBank/DDBJ databases">
        <authorList>
            <person name="Wallberg A."/>
        </authorList>
    </citation>
    <scope>NUCLEOTIDE SEQUENCE [LARGE SCALE GENOMIC DNA]</scope>
</reference>
<evidence type="ECO:0000313" key="3">
    <source>
        <dbReference type="EMBL" id="CAL4091643.1"/>
    </source>
</evidence>
<dbReference type="Pfam" id="PF07686">
    <property type="entry name" value="V-set"/>
    <property type="match status" value="1"/>
</dbReference>
<feature type="non-terminal residue" evidence="3">
    <location>
        <position position="1"/>
    </location>
</feature>
<dbReference type="PANTHER" id="PTHR21261">
    <property type="entry name" value="BEAT PROTEIN"/>
    <property type="match status" value="1"/>
</dbReference>
<evidence type="ECO:0000259" key="2">
    <source>
        <dbReference type="PROSITE" id="PS50835"/>
    </source>
</evidence>
<dbReference type="PROSITE" id="PS50835">
    <property type="entry name" value="IG_LIKE"/>
    <property type="match status" value="2"/>
</dbReference>
<dbReference type="InterPro" id="IPR013783">
    <property type="entry name" value="Ig-like_fold"/>
</dbReference>
<accession>A0AAV2QNT0</accession>